<name>A0A6J8D565_MYTCO</name>
<dbReference type="InterPro" id="IPR005135">
    <property type="entry name" value="Endo/exonuclease/phosphatase"/>
</dbReference>
<evidence type="ECO:0000259" key="2">
    <source>
        <dbReference type="Pfam" id="PF03372"/>
    </source>
</evidence>
<dbReference type="Pfam" id="PF03372">
    <property type="entry name" value="Exo_endo_phos"/>
    <property type="match status" value="1"/>
</dbReference>
<feature type="domain" description="Endonuclease/exonuclease/phosphatase" evidence="2">
    <location>
        <begin position="721"/>
        <end position="852"/>
    </location>
</feature>
<accession>A0A6J8D565</accession>
<dbReference type="InterPro" id="IPR036691">
    <property type="entry name" value="Endo/exonu/phosph_ase_sf"/>
</dbReference>
<evidence type="ECO:0000256" key="1">
    <source>
        <dbReference type="SAM" id="Coils"/>
    </source>
</evidence>
<dbReference type="EMBL" id="CACVKT020006696">
    <property type="protein sequence ID" value="CAC5403205.1"/>
    <property type="molecule type" value="Genomic_DNA"/>
</dbReference>
<proteinExistence type="predicted"/>
<dbReference type="GO" id="GO:0003824">
    <property type="term" value="F:catalytic activity"/>
    <property type="evidence" value="ECO:0007669"/>
    <property type="project" value="InterPro"/>
</dbReference>
<dbReference type="SUPFAM" id="SSF56219">
    <property type="entry name" value="DNase I-like"/>
    <property type="match status" value="1"/>
</dbReference>
<organism evidence="3 4">
    <name type="scientific">Mytilus coruscus</name>
    <name type="common">Sea mussel</name>
    <dbReference type="NCBI Taxonomy" id="42192"/>
    <lineage>
        <taxon>Eukaryota</taxon>
        <taxon>Metazoa</taxon>
        <taxon>Spiralia</taxon>
        <taxon>Lophotrochozoa</taxon>
        <taxon>Mollusca</taxon>
        <taxon>Bivalvia</taxon>
        <taxon>Autobranchia</taxon>
        <taxon>Pteriomorphia</taxon>
        <taxon>Mytilida</taxon>
        <taxon>Mytiloidea</taxon>
        <taxon>Mytilidae</taxon>
        <taxon>Mytilinae</taxon>
        <taxon>Mytilus</taxon>
    </lineage>
</organism>
<dbReference type="Gene3D" id="3.60.10.10">
    <property type="entry name" value="Endonuclease/exonuclease/phosphatase"/>
    <property type="match status" value="1"/>
</dbReference>
<feature type="coiled-coil region" evidence="1">
    <location>
        <begin position="400"/>
        <end position="427"/>
    </location>
</feature>
<evidence type="ECO:0000313" key="4">
    <source>
        <dbReference type="Proteomes" id="UP000507470"/>
    </source>
</evidence>
<gene>
    <name evidence="3" type="ORF">MCOR_37110</name>
</gene>
<evidence type="ECO:0000313" key="3">
    <source>
        <dbReference type="EMBL" id="CAC5403205.1"/>
    </source>
</evidence>
<reference evidence="3 4" key="1">
    <citation type="submission" date="2020-06" db="EMBL/GenBank/DDBJ databases">
        <authorList>
            <person name="Li R."/>
            <person name="Bekaert M."/>
        </authorList>
    </citation>
    <scope>NUCLEOTIDE SEQUENCE [LARGE SCALE GENOMIC DNA]</scope>
    <source>
        <strain evidence="4">wild</strain>
    </source>
</reference>
<sequence>MELARKTKLRASDRDTNMSLHQKYENNYTLNIGKSLKKKLESTKVTEITYSKTGGGITGKLDAITFELFLYACETYYKNSLDILDFSKTAATDNVGNNVQITYSITDTTKESFTINAYLTKCTLLINGKNSERFELCDITEIHSIMTDTKISGVKINIEKGNRKLAEQLEEAIATLQSGLGLAHASNSQTGVAQNTNQSEKCHKCKRNCRTKAVLCIYGHWVHYNCEKFSEDDVKNVKRKDFTYICTVCNLEKDDKNKIVNTLEVNGKQNITLAETLLQEENIQNCHACNMSILNKVDCYSICLMKFHNFCLNTSNGTCFACLGLKDQNDIVQLDITQDHQTCAKTIDTEGVSVGNKIDCSSTQHTEKKEENLTTNNTLSNINSSTVQDQSENSINSEFQKIKMKELRQLEQRLRKKDEQLKLKETAINESLSEKTKVLDRLIETLEAYKTTQGDGGTFHSIPNTENKFSPDCTSSDKLIVGIRDKVTNYVLGKVDEELNKLLNNSCVRSSNPEQFNPSQESLYQQKSYVKTSHQYSPNQQSNQQYFASQQPIYQYSPYGQPVFHNTFYEQPSHQDSNVYYQYHHIHNSEQEIETNHSVSFHSDLNDDRNICSENLIEILPTEQKKVNKSDNSHSNGTTYRNDKEVVNNQHSIGKSDPNWSHIFLEGEPISYEPQPSKNITVKPRPIGKKSKNCKYVLKILDFNCKNILTCGPLFTELKNSIDIYLLQEHWLFHCQLKLLNDILHNYNGIGKAVDSNDPITPWRMPRGYGGTAILWKKDLDSIVTPLTIGNNRIQCIEINGDPNLIVISVYLPCKSSTNSQTEFQECIDLLNEIMTTYEQTHQIIIGGDFNEEIFGSNSSMRQKYIVTFMDEHRLCTKEVGKTFISANGSDCTAIDYKLFQETFKESIINISKCEFTANISDHYPLLLSLDFEITKNSNKKTEFKPKVKVKWDKADLSKYTEIINEGLLTSLQDMKTKDDIEKGFYDITAVITKATNVIAQKPKVRKNKPKLQVMSDEILKAIRNKKTAFYYWKVNGRPTDCLDPFLFEKKITTQELRKLCRVEAAQKRIQDRNEIIVASSSNKTLFYKLIKQQRGKLSRRIDELNVGDNIYNTPDQIMEGWKKHFGQLAENTLDENFDTNYLKITENEYKNIIEHCRKWKKMTITAVHKYWTTRINEEIMYYSSMKYIPKSSFKVGKIHPLALSNSANQRDINRIPIRIKIATGTYILQTNRAVYNQNIVDPTCKLCDQAEETLSHFLLCCKALDQIRTPILKNIICKCSELLALQYTNIQLDILQLIINPFHYACSDESEIDISCKIEPLCRQLIHNLHNKRYEMLAKMDLISSRRKMNFKVN</sequence>
<keyword evidence="1" id="KW-0175">Coiled coil</keyword>
<dbReference type="OrthoDB" id="10014409at2759"/>
<keyword evidence="4" id="KW-1185">Reference proteome</keyword>
<protein>
    <recommendedName>
        <fullName evidence="2">Endonuclease/exonuclease/phosphatase domain-containing protein</fullName>
    </recommendedName>
</protein>
<dbReference type="Proteomes" id="UP000507470">
    <property type="component" value="Unassembled WGS sequence"/>
</dbReference>